<dbReference type="CDD" id="cd05247">
    <property type="entry name" value="UDP_G4E_1_SDR_e"/>
    <property type="match status" value="1"/>
</dbReference>
<dbReference type="AlphaFoldDB" id="A0A0F9CPN0"/>
<dbReference type="PANTHER" id="PTHR43725:SF53">
    <property type="entry name" value="UDP-ARABINOSE 4-EPIMERASE 1"/>
    <property type="match status" value="1"/>
</dbReference>
<evidence type="ECO:0000259" key="6">
    <source>
        <dbReference type="Pfam" id="PF01370"/>
    </source>
</evidence>
<reference evidence="7" key="1">
    <citation type="journal article" date="2015" name="Nature">
        <title>Complex archaea that bridge the gap between prokaryotes and eukaryotes.</title>
        <authorList>
            <person name="Spang A."/>
            <person name="Saw J.H."/>
            <person name="Jorgensen S.L."/>
            <person name="Zaremba-Niedzwiedzka K."/>
            <person name="Martijn J."/>
            <person name="Lind A.E."/>
            <person name="van Eijk R."/>
            <person name="Schleper C."/>
            <person name="Guy L."/>
            <person name="Ettema T.J."/>
        </authorList>
    </citation>
    <scope>NUCLEOTIDE SEQUENCE</scope>
</reference>
<dbReference type="InterPro" id="IPR005886">
    <property type="entry name" value="UDP_G4E"/>
</dbReference>
<dbReference type="EMBL" id="LAZR01032346">
    <property type="protein sequence ID" value="KKL51149.1"/>
    <property type="molecule type" value="Genomic_DNA"/>
</dbReference>
<proteinExistence type="inferred from homology"/>
<dbReference type="InterPro" id="IPR001509">
    <property type="entry name" value="Epimerase_deHydtase"/>
</dbReference>
<comment type="cofactor">
    <cofactor evidence="1">
        <name>NAD(+)</name>
        <dbReference type="ChEBI" id="CHEBI:57540"/>
    </cofactor>
</comment>
<evidence type="ECO:0000256" key="5">
    <source>
        <dbReference type="ARBA" id="ARBA00023277"/>
    </source>
</evidence>
<keyword evidence="5" id="KW-0119">Carbohydrate metabolism</keyword>
<dbReference type="NCBIfam" id="TIGR01179">
    <property type="entry name" value="galE"/>
    <property type="match status" value="1"/>
</dbReference>
<dbReference type="PANTHER" id="PTHR43725">
    <property type="entry name" value="UDP-GLUCOSE 4-EPIMERASE"/>
    <property type="match status" value="1"/>
</dbReference>
<evidence type="ECO:0000256" key="4">
    <source>
        <dbReference type="ARBA" id="ARBA00023235"/>
    </source>
</evidence>
<sequence length="327" mass="35830">MKNILVVGGAGYIGSHTVKALSKAGFQPIVYDDLSSGHKEAVLEAKLIIGELSDRKLLSKIIGEEKIQAVMHFAGIIEVGESVENPAKYLKNNCADGVNLIEAMLENDVKNFIFSSTAAVYGEPDIVPIPETSATQPTNPYGLSKLLFEKTLRYYREQSGLNYISLRYFNAAGADVEGALGADHAKKTHMITLAVMTALGQRDKFELYGTDYETPDGTCIRDYIHVDDLADAHVLALNKLLENGQSSFINLGTGRGHSNKEVIDEVKNISGSDFQVIKTARREGDPSVLVASSEKAKKTLGWQPKYSDLETIVRTAFEWQKSHPNGY</sequence>
<dbReference type="GO" id="GO:0003978">
    <property type="term" value="F:UDP-glucose 4-epimerase activity"/>
    <property type="evidence" value="ECO:0007669"/>
    <property type="project" value="InterPro"/>
</dbReference>
<dbReference type="SUPFAM" id="SSF51735">
    <property type="entry name" value="NAD(P)-binding Rossmann-fold domains"/>
    <property type="match status" value="1"/>
</dbReference>
<dbReference type="GO" id="GO:0033499">
    <property type="term" value="P:galactose catabolic process via UDP-galactose, Leloir pathway"/>
    <property type="evidence" value="ECO:0007669"/>
    <property type="project" value="TreeGrafter"/>
</dbReference>
<gene>
    <name evidence="7" type="ORF">LCGC14_2298390</name>
</gene>
<keyword evidence="3" id="KW-0520">NAD</keyword>
<comment type="similarity">
    <text evidence="2">Belongs to the NAD(P)-dependent epimerase/dehydratase family.</text>
</comment>
<evidence type="ECO:0000256" key="1">
    <source>
        <dbReference type="ARBA" id="ARBA00001911"/>
    </source>
</evidence>
<dbReference type="Pfam" id="PF01370">
    <property type="entry name" value="Epimerase"/>
    <property type="match status" value="1"/>
</dbReference>
<name>A0A0F9CPN0_9ZZZZ</name>
<feature type="domain" description="NAD-dependent epimerase/dehydratase" evidence="6">
    <location>
        <begin position="4"/>
        <end position="252"/>
    </location>
</feature>
<organism evidence="7">
    <name type="scientific">marine sediment metagenome</name>
    <dbReference type="NCBI Taxonomy" id="412755"/>
    <lineage>
        <taxon>unclassified sequences</taxon>
        <taxon>metagenomes</taxon>
        <taxon>ecological metagenomes</taxon>
    </lineage>
</organism>
<evidence type="ECO:0000313" key="7">
    <source>
        <dbReference type="EMBL" id="KKL51149.1"/>
    </source>
</evidence>
<keyword evidence="4" id="KW-0413">Isomerase</keyword>
<protein>
    <recommendedName>
        <fullName evidence="6">NAD-dependent epimerase/dehydratase domain-containing protein</fullName>
    </recommendedName>
</protein>
<comment type="caution">
    <text evidence="7">The sequence shown here is derived from an EMBL/GenBank/DDBJ whole genome shotgun (WGS) entry which is preliminary data.</text>
</comment>
<dbReference type="Gene3D" id="3.40.50.720">
    <property type="entry name" value="NAD(P)-binding Rossmann-like Domain"/>
    <property type="match status" value="1"/>
</dbReference>
<dbReference type="Gene3D" id="3.90.25.10">
    <property type="entry name" value="UDP-galactose 4-epimerase, domain 1"/>
    <property type="match status" value="1"/>
</dbReference>
<dbReference type="InterPro" id="IPR036291">
    <property type="entry name" value="NAD(P)-bd_dom_sf"/>
</dbReference>
<accession>A0A0F9CPN0</accession>
<evidence type="ECO:0000256" key="2">
    <source>
        <dbReference type="ARBA" id="ARBA00007637"/>
    </source>
</evidence>
<evidence type="ECO:0000256" key="3">
    <source>
        <dbReference type="ARBA" id="ARBA00023027"/>
    </source>
</evidence>